<gene>
    <name evidence="2" type="ORF">ANE_LOCUS6409</name>
</gene>
<evidence type="ECO:0000313" key="2">
    <source>
        <dbReference type="EMBL" id="VVA95964.1"/>
    </source>
</evidence>
<dbReference type="AlphaFoldDB" id="A0A565B4D1"/>
<organism evidence="2 3">
    <name type="scientific">Arabis nemorensis</name>
    <dbReference type="NCBI Taxonomy" id="586526"/>
    <lineage>
        <taxon>Eukaryota</taxon>
        <taxon>Viridiplantae</taxon>
        <taxon>Streptophyta</taxon>
        <taxon>Embryophyta</taxon>
        <taxon>Tracheophyta</taxon>
        <taxon>Spermatophyta</taxon>
        <taxon>Magnoliopsida</taxon>
        <taxon>eudicotyledons</taxon>
        <taxon>Gunneridae</taxon>
        <taxon>Pentapetalae</taxon>
        <taxon>rosids</taxon>
        <taxon>malvids</taxon>
        <taxon>Brassicales</taxon>
        <taxon>Brassicaceae</taxon>
        <taxon>Arabideae</taxon>
        <taxon>Arabis</taxon>
    </lineage>
</organism>
<keyword evidence="3" id="KW-1185">Reference proteome</keyword>
<name>A0A565B4D1_9BRAS</name>
<comment type="caution">
    <text evidence="2">The sequence shown here is derived from an EMBL/GenBank/DDBJ whole genome shotgun (WGS) entry which is preliminary data.</text>
</comment>
<sequence length="86" mass="9713">MHHSESEEDISTLNKEYTFEAPRYHQISSDETPNKPNLQRSTGNVTNAPELKSTDTKPSHTTKTRCLDPTPTPLPSNTRMDSKETI</sequence>
<proteinExistence type="predicted"/>
<protein>
    <submittedName>
        <fullName evidence="2">Uncharacterized protein</fullName>
    </submittedName>
</protein>
<feature type="compositionally biased region" description="Acidic residues" evidence="1">
    <location>
        <begin position="1"/>
        <end position="10"/>
    </location>
</feature>
<dbReference type="EMBL" id="CABITT030000002">
    <property type="protein sequence ID" value="VVA95964.1"/>
    <property type="molecule type" value="Genomic_DNA"/>
</dbReference>
<reference evidence="2" key="1">
    <citation type="submission" date="2019-07" db="EMBL/GenBank/DDBJ databases">
        <authorList>
            <person name="Dittberner H."/>
        </authorList>
    </citation>
    <scope>NUCLEOTIDE SEQUENCE [LARGE SCALE GENOMIC DNA]</scope>
</reference>
<accession>A0A565B4D1</accession>
<feature type="region of interest" description="Disordered" evidence="1">
    <location>
        <begin position="1"/>
        <end position="86"/>
    </location>
</feature>
<evidence type="ECO:0000313" key="3">
    <source>
        <dbReference type="Proteomes" id="UP000489600"/>
    </source>
</evidence>
<feature type="compositionally biased region" description="Polar residues" evidence="1">
    <location>
        <begin position="26"/>
        <end position="47"/>
    </location>
</feature>
<evidence type="ECO:0000256" key="1">
    <source>
        <dbReference type="SAM" id="MobiDB-lite"/>
    </source>
</evidence>
<dbReference type="Proteomes" id="UP000489600">
    <property type="component" value="Unassembled WGS sequence"/>
</dbReference>